<keyword evidence="4" id="KW-1185">Reference proteome</keyword>
<dbReference type="STRING" id="409849.ENSPMGP00000026635"/>
<dbReference type="Gene3D" id="3.10.20.90">
    <property type="entry name" value="Phosphatidylinositol 3-kinase Catalytic Subunit, Chain A, domain 1"/>
    <property type="match status" value="1"/>
</dbReference>
<evidence type="ECO:0000313" key="4">
    <source>
        <dbReference type="Proteomes" id="UP000261520"/>
    </source>
</evidence>
<dbReference type="GO" id="GO:0030334">
    <property type="term" value="P:regulation of cell migration"/>
    <property type="evidence" value="ECO:0007669"/>
    <property type="project" value="TreeGrafter"/>
</dbReference>
<evidence type="ECO:0000259" key="2">
    <source>
        <dbReference type="Pfam" id="PF20170"/>
    </source>
</evidence>
<evidence type="ECO:0000313" key="3">
    <source>
        <dbReference type="Ensembl" id="ENSPMGP00000026635.1"/>
    </source>
</evidence>
<dbReference type="GO" id="GO:0002116">
    <property type="term" value="C:semaphorin receptor complex"/>
    <property type="evidence" value="ECO:0007669"/>
    <property type="project" value="TreeGrafter"/>
</dbReference>
<dbReference type="GO" id="GO:0017154">
    <property type="term" value="F:semaphorin receptor activity"/>
    <property type="evidence" value="ECO:0007669"/>
    <property type="project" value="InterPro"/>
</dbReference>
<dbReference type="SUPFAM" id="SSF48350">
    <property type="entry name" value="GTPase activation domain, GAP"/>
    <property type="match status" value="1"/>
</dbReference>
<dbReference type="Pfam" id="PF20170">
    <property type="entry name" value="Plexin_RBD"/>
    <property type="match status" value="1"/>
</dbReference>
<dbReference type="FunFam" id="1.10.506.10:FF:000010">
    <property type="entry name" value="Plexin B1"/>
    <property type="match status" value="1"/>
</dbReference>
<reference evidence="3" key="1">
    <citation type="submission" date="2025-08" db="UniProtKB">
        <authorList>
            <consortium name="Ensembl"/>
        </authorList>
    </citation>
    <scope>IDENTIFICATION</scope>
</reference>
<evidence type="ECO:0008006" key="5">
    <source>
        <dbReference type="Google" id="ProtNLM"/>
    </source>
</evidence>
<dbReference type="PANTHER" id="PTHR22625:SF59">
    <property type="entry name" value="PLEXIN-B1 ISOFORM X1"/>
    <property type="match status" value="1"/>
</dbReference>
<evidence type="ECO:0000259" key="1">
    <source>
        <dbReference type="Pfam" id="PF08337"/>
    </source>
</evidence>
<organism evidence="3 4">
    <name type="scientific">Periophthalmus magnuspinnatus</name>
    <dbReference type="NCBI Taxonomy" id="409849"/>
    <lineage>
        <taxon>Eukaryota</taxon>
        <taxon>Metazoa</taxon>
        <taxon>Chordata</taxon>
        <taxon>Craniata</taxon>
        <taxon>Vertebrata</taxon>
        <taxon>Euteleostomi</taxon>
        <taxon>Actinopterygii</taxon>
        <taxon>Neopterygii</taxon>
        <taxon>Teleostei</taxon>
        <taxon>Neoteleostei</taxon>
        <taxon>Acanthomorphata</taxon>
        <taxon>Gobiaria</taxon>
        <taxon>Gobiiformes</taxon>
        <taxon>Gobioidei</taxon>
        <taxon>Gobiidae</taxon>
        <taxon>Oxudercinae</taxon>
        <taxon>Periophthalmus</taxon>
    </lineage>
</organism>
<feature type="domain" description="Plexin cytoplasmic RasGAP" evidence="1">
    <location>
        <begin position="48"/>
        <end position="362"/>
    </location>
</feature>
<protein>
    <recommendedName>
        <fullName evidence="5">Plexin B1</fullName>
    </recommendedName>
</protein>
<dbReference type="InterPro" id="IPR013548">
    <property type="entry name" value="Plexin_cytoplasmic_RasGAP_dom"/>
</dbReference>
<reference evidence="3" key="2">
    <citation type="submission" date="2025-09" db="UniProtKB">
        <authorList>
            <consortium name="Ensembl"/>
        </authorList>
    </citation>
    <scope>IDENTIFICATION</scope>
</reference>
<name>A0A3B4BCK0_9GOBI</name>
<dbReference type="InterPro" id="IPR046800">
    <property type="entry name" value="Plexin_RBD"/>
</dbReference>
<dbReference type="GO" id="GO:0048675">
    <property type="term" value="P:axon extension"/>
    <property type="evidence" value="ECO:0007669"/>
    <property type="project" value="TreeGrafter"/>
</dbReference>
<dbReference type="GO" id="GO:0005886">
    <property type="term" value="C:plasma membrane"/>
    <property type="evidence" value="ECO:0007669"/>
    <property type="project" value="TreeGrafter"/>
</dbReference>
<dbReference type="InterPro" id="IPR031148">
    <property type="entry name" value="Plexin"/>
</dbReference>
<dbReference type="GO" id="GO:0050772">
    <property type="term" value="P:positive regulation of axonogenesis"/>
    <property type="evidence" value="ECO:0007669"/>
    <property type="project" value="TreeGrafter"/>
</dbReference>
<accession>A0A3B4BCK0</accession>
<dbReference type="Gene3D" id="1.10.506.10">
    <property type="entry name" value="GTPase Activation - p120gap, domain 1"/>
    <property type="match status" value="1"/>
</dbReference>
<feature type="domain" description="Plexin cytoplasmic RhoGTPase-binding" evidence="2">
    <location>
        <begin position="220"/>
        <end position="295"/>
    </location>
</feature>
<dbReference type="GO" id="GO:0008360">
    <property type="term" value="P:regulation of cell shape"/>
    <property type="evidence" value="ECO:0007669"/>
    <property type="project" value="TreeGrafter"/>
</dbReference>
<dbReference type="PANTHER" id="PTHR22625">
    <property type="entry name" value="PLEXIN"/>
    <property type="match status" value="1"/>
</dbReference>
<dbReference type="Pfam" id="PF08337">
    <property type="entry name" value="Plexin_cytopl"/>
    <property type="match status" value="1"/>
</dbReference>
<dbReference type="Proteomes" id="UP000261520">
    <property type="component" value="Unplaced"/>
</dbReference>
<dbReference type="AlphaFoldDB" id="A0A3B4BCK0"/>
<dbReference type="GO" id="GO:0007162">
    <property type="term" value="P:negative regulation of cell adhesion"/>
    <property type="evidence" value="ECO:0007669"/>
    <property type="project" value="TreeGrafter"/>
</dbReference>
<sequence>MTVLSKQAMRDYKKVQIQLENLETSVRDRCKKEFTEMMDMSSDLVGSGIPFLDYRAYAERIFFPGHQESPLRRDLDVPESRRQTVEQGLVQLSNLLNSKLFLTKFIHTLEVQRTFSPRDRAYVASLLTVALHGKLEYFTDILKTLLNDLVEQYVAKNPKLMLRRTESVVEKLLTNWMSICLYTFLRESAGESFYMLFRAIKHQVDKGPVDAVTGKAKYTLNDNRLLREDVEYRTLTLNVVVPASAGGGAASQTVPAKVLDCDTITQVKEKLLEQTWKGTSFSQRPHIDSVLLEITALNICLRAETPMLDDGEEGGVRLWHLVKASEDSELPKHRRGSLRERGGERAKAIPEIYLTRLLSMKVLGCPFYN</sequence>
<proteinExistence type="predicted"/>
<dbReference type="InterPro" id="IPR008936">
    <property type="entry name" value="Rho_GTPase_activation_prot"/>
</dbReference>
<dbReference type="Ensembl" id="ENSPMGT00000028368.1">
    <property type="protein sequence ID" value="ENSPMGP00000026635.1"/>
    <property type="gene ID" value="ENSPMGG00000021479.1"/>
</dbReference>